<sequence length="99" mass="11473">LEYSDEIEREVNNLSLQKAADVLKRVAPEKLEILLMEFVDLLTYRLDAWLTGLAHERLIKYYNTEPVEKKPYVGAYGWLENPGKIQSNTSQNSEYIQAP</sequence>
<feature type="non-terminal residue" evidence="1">
    <location>
        <position position="99"/>
    </location>
</feature>
<dbReference type="AlphaFoldDB" id="X1BZE6"/>
<proteinExistence type="predicted"/>
<gene>
    <name evidence="1" type="ORF">S01H4_29228</name>
</gene>
<comment type="caution">
    <text evidence="1">The sequence shown here is derived from an EMBL/GenBank/DDBJ whole genome shotgun (WGS) entry which is preliminary data.</text>
</comment>
<organism evidence="1">
    <name type="scientific">marine sediment metagenome</name>
    <dbReference type="NCBI Taxonomy" id="412755"/>
    <lineage>
        <taxon>unclassified sequences</taxon>
        <taxon>metagenomes</taxon>
        <taxon>ecological metagenomes</taxon>
    </lineage>
</organism>
<accession>X1BZE6</accession>
<reference evidence="1" key="1">
    <citation type="journal article" date="2014" name="Front. Microbiol.">
        <title>High frequency of phylogenetically diverse reductive dehalogenase-homologous genes in deep subseafloor sedimentary metagenomes.</title>
        <authorList>
            <person name="Kawai M."/>
            <person name="Futagami T."/>
            <person name="Toyoda A."/>
            <person name="Takaki Y."/>
            <person name="Nishi S."/>
            <person name="Hori S."/>
            <person name="Arai W."/>
            <person name="Tsubouchi T."/>
            <person name="Morono Y."/>
            <person name="Uchiyama I."/>
            <person name="Ito T."/>
            <person name="Fujiyama A."/>
            <person name="Inagaki F."/>
            <person name="Takami H."/>
        </authorList>
    </citation>
    <scope>NUCLEOTIDE SEQUENCE</scope>
    <source>
        <strain evidence="1">Expedition CK06-06</strain>
    </source>
</reference>
<name>X1BZE6_9ZZZZ</name>
<evidence type="ECO:0000313" key="1">
    <source>
        <dbReference type="EMBL" id="GAG77501.1"/>
    </source>
</evidence>
<dbReference type="EMBL" id="BART01014822">
    <property type="protein sequence ID" value="GAG77501.1"/>
    <property type="molecule type" value="Genomic_DNA"/>
</dbReference>
<protein>
    <submittedName>
        <fullName evidence="1">Uncharacterized protein</fullName>
    </submittedName>
</protein>
<feature type="non-terminal residue" evidence="1">
    <location>
        <position position="1"/>
    </location>
</feature>